<keyword evidence="3" id="KW-1185">Reference proteome</keyword>
<evidence type="ECO:0000313" key="2">
    <source>
        <dbReference type="EMBL" id="SPM35554.1"/>
    </source>
</evidence>
<evidence type="ECO:0000256" key="1">
    <source>
        <dbReference type="SAM" id="MobiDB-lite"/>
    </source>
</evidence>
<evidence type="ECO:0000313" key="3">
    <source>
        <dbReference type="Proteomes" id="UP000240988"/>
    </source>
</evidence>
<sequence>MAHLTRIATDSLHYPGWGNGRRSRGPDSRKLRSSARV</sequence>
<dbReference type="EMBL" id="FUFA01000004">
    <property type="protein sequence ID" value="SPM35554.1"/>
    <property type="molecule type" value="Genomic_DNA"/>
</dbReference>
<dbReference type="STRING" id="1841860.GCA_900157375_03381"/>
<name>A0A2U3NVP9_9MYCO</name>
<reference evidence="2 3" key="1">
    <citation type="submission" date="2017-01" db="EMBL/GenBank/DDBJ databases">
        <authorList>
            <consortium name="Urmite Genomes"/>
        </authorList>
    </citation>
    <scope>NUCLEOTIDE SEQUENCE [LARGE SCALE GENOMIC DNA]</scope>
    <source>
        <strain evidence="2 3">AB57</strain>
    </source>
</reference>
<gene>
    <name evidence="2" type="ORF">MRAB57_3379</name>
</gene>
<feature type="region of interest" description="Disordered" evidence="1">
    <location>
        <begin position="12"/>
        <end position="37"/>
    </location>
</feature>
<proteinExistence type="predicted"/>
<protein>
    <submittedName>
        <fullName evidence="2">Mycobacterium rhizamassiliense ORFan</fullName>
    </submittedName>
</protein>
<organism evidence="2 3">
    <name type="scientific">Mycobacterium rhizamassiliense</name>
    <dbReference type="NCBI Taxonomy" id="1841860"/>
    <lineage>
        <taxon>Bacteria</taxon>
        <taxon>Bacillati</taxon>
        <taxon>Actinomycetota</taxon>
        <taxon>Actinomycetes</taxon>
        <taxon>Mycobacteriales</taxon>
        <taxon>Mycobacteriaceae</taxon>
        <taxon>Mycobacterium</taxon>
    </lineage>
</organism>
<dbReference type="Proteomes" id="UP000240988">
    <property type="component" value="Unassembled WGS sequence"/>
</dbReference>
<accession>A0A2U3NVP9</accession>
<dbReference type="AlphaFoldDB" id="A0A2U3NVP9"/>